<dbReference type="PANTHER" id="PTHR48079">
    <property type="entry name" value="PROTEIN YEEZ"/>
    <property type="match status" value="1"/>
</dbReference>
<organism evidence="2 3">
    <name type="scientific">Microlunatus aurantiacus</name>
    <dbReference type="NCBI Taxonomy" id="446786"/>
    <lineage>
        <taxon>Bacteria</taxon>
        <taxon>Bacillati</taxon>
        <taxon>Actinomycetota</taxon>
        <taxon>Actinomycetes</taxon>
        <taxon>Propionibacteriales</taxon>
        <taxon>Propionibacteriaceae</taxon>
        <taxon>Microlunatus</taxon>
    </lineage>
</organism>
<feature type="domain" description="NAD-dependent epimerase/dehydratase" evidence="1">
    <location>
        <begin position="4"/>
        <end position="216"/>
    </location>
</feature>
<evidence type="ECO:0000259" key="1">
    <source>
        <dbReference type="Pfam" id="PF01370"/>
    </source>
</evidence>
<dbReference type="RefSeq" id="WP_344811004.1">
    <property type="nucleotide sequence ID" value="NZ_BAAAYX010000002.1"/>
</dbReference>
<gene>
    <name evidence="2" type="ORF">GCM10022204_08240</name>
</gene>
<dbReference type="Pfam" id="PF01370">
    <property type="entry name" value="Epimerase"/>
    <property type="match status" value="1"/>
</dbReference>
<name>A0ABP7CSZ9_9ACTN</name>
<evidence type="ECO:0000313" key="3">
    <source>
        <dbReference type="Proteomes" id="UP001500051"/>
    </source>
</evidence>
<dbReference type="EMBL" id="BAAAYX010000002">
    <property type="protein sequence ID" value="GAA3694808.1"/>
    <property type="molecule type" value="Genomic_DNA"/>
</dbReference>
<sequence>MARVVVIGATGHVGGYLVPRLVGAGHEVVAVSRGESSPYREDRAWQQVERRQLDRDALEAEGRFGSAVAELGGDILVDLICFTLASARQLVEAVADDIDLLVHIGTIWTHGHSVAVPTPEDVVKHPFGAYGVAKLEIEQYLLRLARRDGLPATIVHPGHIVGPGWVPLNPAGHFNPLTYASIARGESLRLPNLGLETVHHVHADDVAGVVMATIEHAGVAVGESFHAVSDRAMSLRGYAEEMFRWFGHEPALELLPYEQWAQAEDPEDAAATLEHISRSPSCSMAKAHRLLDFRPRHSSLEAVQESVTWLIDHGRLAI</sequence>
<reference evidence="3" key="1">
    <citation type="journal article" date="2019" name="Int. J. Syst. Evol. Microbiol.">
        <title>The Global Catalogue of Microorganisms (GCM) 10K type strain sequencing project: providing services to taxonomists for standard genome sequencing and annotation.</title>
        <authorList>
            <consortium name="The Broad Institute Genomics Platform"/>
            <consortium name="The Broad Institute Genome Sequencing Center for Infectious Disease"/>
            <person name="Wu L."/>
            <person name="Ma J."/>
        </authorList>
    </citation>
    <scope>NUCLEOTIDE SEQUENCE [LARGE SCALE GENOMIC DNA]</scope>
    <source>
        <strain evidence="3">JCM 16548</strain>
    </source>
</reference>
<evidence type="ECO:0000313" key="2">
    <source>
        <dbReference type="EMBL" id="GAA3694808.1"/>
    </source>
</evidence>
<dbReference type="InterPro" id="IPR001509">
    <property type="entry name" value="Epimerase_deHydtase"/>
</dbReference>
<protein>
    <recommendedName>
        <fullName evidence="1">NAD-dependent epimerase/dehydratase domain-containing protein</fullName>
    </recommendedName>
</protein>
<comment type="caution">
    <text evidence="2">The sequence shown here is derived from an EMBL/GenBank/DDBJ whole genome shotgun (WGS) entry which is preliminary data.</text>
</comment>
<dbReference type="PANTHER" id="PTHR48079:SF6">
    <property type="entry name" value="NAD(P)-BINDING DOMAIN-CONTAINING PROTEIN-RELATED"/>
    <property type="match status" value="1"/>
</dbReference>
<dbReference type="InterPro" id="IPR036291">
    <property type="entry name" value="NAD(P)-bd_dom_sf"/>
</dbReference>
<dbReference type="Proteomes" id="UP001500051">
    <property type="component" value="Unassembled WGS sequence"/>
</dbReference>
<dbReference type="InterPro" id="IPR051783">
    <property type="entry name" value="NAD(P)-dependent_oxidoreduct"/>
</dbReference>
<dbReference type="Gene3D" id="3.40.50.720">
    <property type="entry name" value="NAD(P)-binding Rossmann-like Domain"/>
    <property type="match status" value="1"/>
</dbReference>
<proteinExistence type="predicted"/>
<accession>A0ABP7CSZ9</accession>
<dbReference type="SUPFAM" id="SSF51735">
    <property type="entry name" value="NAD(P)-binding Rossmann-fold domains"/>
    <property type="match status" value="1"/>
</dbReference>
<keyword evidence="3" id="KW-1185">Reference proteome</keyword>